<reference evidence="4 5" key="1">
    <citation type="submission" date="2018-06" db="EMBL/GenBank/DDBJ databases">
        <title>Genomic Encyclopedia of Archaeal and Bacterial Type Strains, Phase II (KMG-II): from individual species to whole genera.</title>
        <authorList>
            <person name="Goeker M."/>
        </authorList>
    </citation>
    <scope>NUCLEOTIDE SEQUENCE [LARGE SCALE GENOMIC DNA]</scope>
    <source>
        <strain evidence="4 5">DSM 22009</strain>
    </source>
</reference>
<dbReference type="SUPFAM" id="SSF56601">
    <property type="entry name" value="beta-lactamase/transpeptidase-like"/>
    <property type="match status" value="1"/>
</dbReference>
<dbReference type="NCBIfam" id="TIGR00666">
    <property type="entry name" value="PBP4"/>
    <property type="match status" value="1"/>
</dbReference>
<sequence>MRLTRRTVLAGLASAGSTAAWAEAPLGSLRPRPRAGDFAIRTVPGGAAMVARSQLSGRVGFAVADAETGQILESYNPEVRLPPASTAKALTSLYALDRLGPEHRFETRLLATAPIEDGRIDGDLILAGGGDPTLDTDDLAQMASDLKDRGVREVTGGLRIWGGALPQAEEIDPEQPDHVGYNPSVGGLNLNYNRVYFEWERQGETYRVAMQGRSASRRPGVTMAQMEVVDRRTPVFSYAYEEERESWSVARWALGSEGARWLPVRHPDTYTGEVFEVLARSEGIEIAGGTTPVQSVEGEVLVRHHSAPLTTILRDMLKFSTNLTAEAVGLSASSVSGPVAGFSASGARMSNWLRSDLQLADPQLIDHSGLGDDSRISAQDMVRAMVVAGSDGLLSGLLKPYPVADRPGLDVAAKTGTLNFVSALTGFIGGQGRPPLAFAILCADIERRDSLAMEEREQPPGGQVWLNRARTLQRGLLARWGTVYTG</sequence>
<dbReference type="Proteomes" id="UP000248916">
    <property type="component" value="Unassembled WGS sequence"/>
</dbReference>
<evidence type="ECO:0000313" key="5">
    <source>
        <dbReference type="Proteomes" id="UP000248916"/>
    </source>
</evidence>
<dbReference type="GO" id="GO:0000270">
    <property type="term" value="P:peptidoglycan metabolic process"/>
    <property type="evidence" value="ECO:0007669"/>
    <property type="project" value="TreeGrafter"/>
</dbReference>
<dbReference type="OrthoDB" id="5372081at2"/>
<dbReference type="PROSITE" id="PS51318">
    <property type="entry name" value="TAT"/>
    <property type="match status" value="1"/>
</dbReference>
<keyword evidence="4" id="KW-0121">Carboxypeptidase</keyword>
<dbReference type="Pfam" id="PF02113">
    <property type="entry name" value="Peptidase_S13"/>
    <property type="match status" value="1"/>
</dbReference>
<evidence type="ECO:0000313" key="4">
    <source>
        <dbReference type="EMBL" id="PZX15198.1"/>
    </source>
</evidence>
<proteinExistence type="inferred from homology"/>
<dbReference type="EMBL" id="QKZL01000010">
    <property type="protein sequence ID" value="PZX15198.1"/>
    <property type="molecule type" value="Genomic_DNA"/>
</dbReference>
<dbReference type="GO" id="GO:0004185">
    <property type="term" value="F:serine-type carboxypeptidase activity"/>
    <property type="evidence" value="ECO:0007669"/>
    <property type="project" value="InterPro"/>
</dbReference>
<dbReference type="InterPro" id="IPR012338">
    <property type="entry name" value="Beta-lactam/transpept-like"/>
</dbReference>
<dbReference type="RefSeq" id="WP_111537636.1">
    <property type="nucleotide sequence ID" value="NZ_QKZL01000010.1"/>
</dbReference>
<dbReference type="GO" id="GO:0006508">
    <property type="term" value="P:proteolysis"/>
    <property type="evidence" value="ECO:0007669"/>
    <property type="project" value="InterPro"/>
</dbReference>
<name>A0A2W7N586_9RHOB</name>
<evidence type="ECO:0000256" key="1">
    <source>
        <dbReference type="ARBA" id="ARBA00006096"/>
    </source>
</evidence>
<dbReference type="PRINTS" id="PR00922">
    <property type="entry name" value="DADACBPTASE3"/>
</dbReference>
<keyword evidence="5" id="KW-1185">Reference proteome</keyword>
<dbReference type="AlphaFoldDB" id="A0A2W7N586"/>
<comment type="similarity">
    <text evidence="1">Belongs to the peptidase S13 family.</text>
</comment>
<dbReference type="Gene3D" id="3.50.80.20">
    <property type="entry name" value="D-Ala-D-Ala carboxypeptidase C, peptidase S13"/>
    <property type="match status" value="1"/>
</dbReference>
<gene>
    <name evidence="4" type="ORF">LX81_02501</name>
</gene>
<dbReference type="Gene3D" id="3.40.710.10">
    <property type="entry name" value="DD-peptidase/beta-lactamase superfamily"/>
    <property type="match status" value="2"/>
</dbReference>
<dbReference type="PANTHER" id="PTHR30023">
    <property type="entry name" value="D-ALANYL-D-ALANINE CARBOXYPEPTIDASE"/>
    <property type="match status" value="1"/>
</dbReference>
<comment type="caution">
    <text evidence="4">The sequence shown here is derived from an EMBL/GenBank/DDBJ whole genome shotgun (WGS) entry which is preliminary data.</text>
</comment>
<accession>A0A2W7N586</accession>
<feature type="signal peptide" evidence="3">
    <location>
        <begin position="1"/>
        <end position="22"/>
    </location>
</feature>
<dbReference type="InterPro" id="IPR006311">
    <property type="entry name" value="TAT_signal"/>
</dbReference>
<feature type="chain" id="PRO_5016133230" evidence="3">
    <location>
        <begin position="23"/>
        <end position="486"/>
    </location>
</feature>
<evidence type="ECO:0000256" key="3">
    <source>
        <dbReference type="SAM" id="SignalP"/>
    </source>
</evidence>
<dbReference type="PANTHER" id="PTHR30023:SF0">
    <property type="entry name" value="PENICILLIN-SENSITIVE CARBOXYPEPTIDASE A"/>
    <property type="match status" value="1"/>
</dbReference>
<protein>
    <submittedName>
        <fullName evidence="4">D-alanyl-D-alanine carboxypeptidase/D-alanyl-D-alanine-endopeptidase (Penicillin-binding protein 4)</fullName>
    </submittedName>
</protein>
<keyword evidence="4" id="KW-0645">Protease</keyword>
<evidence type="ECO:0000256" key="2">
    <source>
        <dbReference type="ARBA" id="ARBA00022801"/>
    </source>
</evidence>
<keyword evidence="3" id="KW-0732">Signal</keyword>
<dbReference type="InterPro" id="IPR000667">
    <property type="entry name" value="Peptidase_S13"/>
</dbReference>
<keyword evidence="2" id="KW-0378">Hydrolase</keyword>
<organism evidence="4 5">
    <name type="scientific">Palleronia aestuarii</name>
    <dbReference type="NCBI Taxonomy" id="568105"/>
    <lineage>
        <taxon>Bacteria</taxon>
        <taxon>Pseudomonadati</taxon>
        <taxon>Pseudomonadota</taxon>
        <taxon>Alphaproteobacteria</taxon>
        <taxon>Rhodobacterales</taxon>
        <taxon>Roseobacteraceae</taxon>
        <taxon>Palleronia</taxon>
    </lineage>
</organism>